<reference evidence="4 5" key="1">
    <citation type="submission" date="2024-03" db="EMBL/GenBank/DDBJ databases">
        <authorList>
            <person name="Martinez-Hernandez J."/>
        </authorList>
    </citation>
    <scope>NUCLEOTIDE SEQUENCE [LARGE SCALE GENOMIC DNA]</scope>
</reference>
<feature type="region of interest" description="Disordered" evidence="2">
    <location>
        <begin position="178"/>
        <end position="215"/>
    </location>
</feature>
<sequence length="355" mass="40387">MAKKHRPIPRPSSTSSPSPQKINNTEQDGTNVDEVQPISNHEPMSSFSNPNSKSQKRPNGNKNEPLSRKRTKNEGTNAVVVDSKPRFQRFWSFDDEIIILKGMVDFISKIGSDPFKSFNDFHSFIKKSLQVEASAIQLKEKIRKLKLKFKKKVETPSFSNPHDSELFELSKKIWGNAEGGNSNASLEKTESGENKEGENAKVVDSEKDETKEGENAKVLVSEKDETKEEENVKVVDLEKDGIKKGENVKVVDLEKDETKEGANVKVVDSEKDEEIENDDEENKTILYLMKEFQLYGLDKEFIKNGMELLGESKRMELEKAWKEVQDAEFELSVRRVELVARQARLILEAIKSSNH</sequence>
<evidence type="ECO:0000256" key="1">
    <source>
        <dbReference type="ARBA" id="ARBA00010820"/>
    </source>
</evidence>
<evidence type="ECO:0000313" key="5">
    <source>
        <dbReference type="Proteomes" id="UP001497480"/>
    </source>
</evidence>
<feature type="domain" description="Glabrous enhancer-binding protein-like DBD" evidence="3">
    <location>
        <begin position="87"/>
        <end position="175"/>
    </location>
</feature>
<dbReference type="AlphaFoldDB" id="A0AAV1VZW4"/>
<dbReference type="GO" id="GO:0005634">
    <property type="term" value="C:nucleus"/>
    <property type="evidence" value="ECO:0007669"/>
    <property type="project" value="TreeGrafter"/>
</dbReference>
<gene>
    <name evidence="4" type="ORF">LLUT_LOCUS3595</name>
</gene>
<dbReference type="PANTHER" id="PTHR31662:SF33">
    <property type="entry name" value="DNA-BINDING STOREKEEPER PROTEIN TRANSCRIPTIONAL REGULATOR-LIKE PROTEIN"/>
    <property type="match status" value="1"/>
</dbReference>
<feature type="region of interest" description="Disordered" evidence="2">
    <location>
        <begin position="1"/>
        <end position="77"/>
    </location>
</feature>
<evidence type="ECO:0000259" key="3">
    <source>
        <dbReference type="Pfam" id="PF04504"/>
    </source>
</evidence>
<name>A0AAV1VZW4_LUPLU</name>
<keyword evidence="5" id="KW-1185">Reference proteome</keyword>
<comment type="similarity">
    <text evidence="1">Belongs to the GeBP family.</text>
</comment>
<feature type="compositionally biased region" description="Polar residues" evidence="2">
    <location>
        <begin position="20"/>
        <end position="30"/>
    </location>
</feature>
<dbReference type="InterPro" id="IPR053932">
    <property type="entry name" value="GeBP-like_DBD"/>
</dbReference>
<comment type="caution">
    <text evidence="4">The sequence shown here is derived from an EMBL/GenBank/DDBJ whole genome shotgun (WGS) entry which is preliminary data.</text>
</comment>
<accession>A0AAV1VZW4</accession>
<evidence type="ECO:0000256" key="2">
    <source>
        <dbReference type="SAM" id="MobiDB-lite"/>
    </source>
</evidence>
<dbReference type="PANTHER" id="PTHR31662">
    <property type="entry name" value="BNAANNG10740D PROTEIN-RELATED"/>
    <property type="match status" value="1"/>
</dbReference>
<feature type="compositionally biased region" description="Basic and acidic residues" evidence="2">
    <location>
        <begin position="187"/>
        <end position="215"/>
    </location>
</feature>
<dbReference type="EMBL" id="CAXHTB010000002">
    <property type="protein sequence ID" value="CAL0302535.1"/>
    <property type="molecule type" value="Genomic_DNA"/>
</dbReference>
<organism evidence="4 5">
    <name type="scientific">Lupinus luteus</name>
    <name type="common">European yellow lupine</name>
    <dbReference type="NCBI Taxonomy" id="3873"/>
    <lineage>
        <taxon>Eukaryota</taxon>
        <taxon>Viridiplantae</taxon>
        <taxon>Streptophyta</taxon>
        <taxon>Embryophyta</taxon>
        <taxon>Tracheophyta</taxon>
        <taxon>Spermatophyta</taxon>
        <taxon>Magnoliopsida</taxon>
        <taxon>eudicotyledons</taxon>
        <taxon>Gunneridae</taxon>
        <taxon>Pentapetalae</taxon>
        <taxon>rosids</taxon>
        <taxon>fabids</taxon>
        <taxon>Fabales</taxon>
        <taxon>Fabaceae</taxon>
        <taxon>Papilionoideae</taxon>
        <taxon>50 kb inversion clade</taxon>
        <taxon>genistoids sensu lato</taxon>
        <taxon>core genistoids</taxon>
        <taxon>Genisteae</taxon>
        <taxon>Lupinus</taxon>
    </lineage>
</organism>
<proteinExistence type="inferred from homology"/>
<protein>
    <recommendedName>
        <fullName evidence="3">Glabrous enhancer-binding protein-like DBD domain-containing protein</fullName>
    </recommendedName>
</protein>
<dbReference type="Proteomes" id="UP001497480">
    <property type="component" value="Unassembled WGS sequence"/>
</dbReference>
<dbReference type="GO" id="GO:0006355">
    <property type="term" value="P:regulation of DNA-templated transcription"/>
    <property type="evidence" value="ECO:0007669"/>
    <property type="project" value="InterPro"/>
</dbReference>
<dbReference type="Pfam" id="PF04504">
    <property type="entry name" value="GeBP-like_DBD"/>
    <property type="match status" value="1"/>
</dbReference>
<evidence type="ECO:0000313" key="4">
    <source>
        <dbReference type="EMBL" id="CAL0302535.1"/>
    </source>
</evidence>
<feature type="compositionally biased region" description="Polar residues" evidence="2">
    <location>
        <begin position="37"/>
        <end position="64"/>
    </location>
</feature>
<dbReference type="InterPro" id="IPR007592">
    <property type="entry name" value="GEBP"/>
</dbReference>